<accession>A0ABQ8ZS95</accession>
<gene>
    <name evidence="1" type="ORF">OIU77_015288</name>
</gene>
<comment type="caution">
    <text evidence="1">The sequence shown here is derived from an EMBL/GenBank/DDBJ whole genome shotgun (WGS) entry which is preliminary data.</text>
</comment>
<keyword evidence="2" id="KW-1185">Reference proteome</keyword>
<evidence type="ECO:0000313" key="1">
    <source>
        <dbReference type="EMBL" id="KAJ6309494.1"/>
    </source>
</evidence>
<organism evidence="1 2">
    <name type="scientific">Salix suchowensis</name>
    <dbReference type="NCBI Taxonomy" id="1278906"/>
    <lineage>
        <taxon>Eukaryota</taxon>
        <taxon>Viridiplantae</taxon>
        <taxon>Streptophyta</taxon>
        <taxon>Embryophyta</taxon>
        <taxon>Tracheophyta</taxon>
        <taxon>Spermatophyta</taxon>
        <taxon>Magnoliopsida</taxon>
        <taxon>eudicotyledons</taxon>
        <taxon>Gunneridae</taxon>
        <taxon>Pentapetalae</taxon>
        <taxon>rosids</taxon>
        <taxon>fabids</taxon>
        <taxon>Malpighiales</taxon>
        <taxon>Salicaceae</taxon>
        <taxon>Saliceae</taxon>
        <taxon>Salix</taxon>
    </lineage>
</organism>
<reference evidence="1" key="2">
    <citation type="journal article" date="2023" name="Int. J. Mol. Sci.">
        <title>De Novo Assembly and Annotation of 11 Diverse Shrub Willow (Salix) Genomes Reveals Novel Gene Organization in Sex-Linked Regions.</title>
        <authorList>
            <person name="Hyden B."/>
            <person name="Feng K."/>
            <person name="Yates T.B."/>
            <person name="Jawdy S."/>
            <person name="Cereghino C."/>
            <person name="Smart L.B."/>
            <person name="Muchero W."/>
        </authorList>
    </citation>
    <scope>NUCLEOTIDE SEQUENCE</scope>
    <source>
        <tissue evidence="1">Shoot tip</tissue>
    </source>
</reference>
<reference evidence="1" key="1">
    <citation type="submission" date="2022-10" db="EMBL/GenBank/DDBJ databases">
        <authorList>
            <person name="Hyden B.L."/>
            <person name="Feng K."/>
            <person name="Yates T."/>
            <person name="Jawdy S."/>
            <person name="Smart L.B."/>
            <person name="Muchero W."/>
        </authorList>
    </citation>
    <scope>NUCLEOTIDE SEQUENCE</scope>
    <source>
        <tissue evidence="1">Shoot tip</tissue>
    </source>
</reference>
<dbReference type="Proteomes" id="UP001141253">
    <property type="component" value="Unassembled WGS sequence"/>
</dbReference>
<protein>
    <submittedName>
        <fullName evidence="1">Uncharacterized protein</fullName>
    </submittedName>
</protein>
<proteinExistence type="predicted"/>
<sequence length="113" mass="13483">MFNPLPCNGKIKVDNEADIILILLATNNAYVQYESYIHREMKSRIHHSSTKKEISLRNLSEKQIIPVKAFCQEVQWMQRQMQHFLELHSGWQSQHRQQPKKVHRLSRHLPLKT</sequence>
<evidence type="ECO:0000313" key="2">
    <source>
        <dbReference type="Proteomes" id="UP001141253"/>
    </source>
</evidence>
<name>A0ABQ8ZS95_9ROSI</name>
<dbReference type="EMBL" id="JAPFFI010000026">
    <property type="protein sequence ID" value="KAJ6309494.1"/>
    <property type="molecule type" value="Genomic_DNA"/>
</dbReference>